<evidence type="ECO:0000256" key="1">
    <source>
        <dbReference type="SAM" id="MobiDB-lite"/>
    </source>
</evidence>
<organism evidence="4 5">
    <name type="scientific">Haloarcula quadrata</name>
    <dbReference type="NCBI Taxonomy" id="182779"/>
    <lineage>
        <taxon>Archaea</taxon>
        <taxon>Methanobacteriati</taxon>
        <taxon>Methanobacteriota</taxon>
        <taxon>Stenosarchaea group</taxon>
        <taxon>Halobacteria</taxon>
        <taxon>Halobacteriales</taxon>
        <taxon>Haloarculaceae</taxon>
        <taxon>Haloarcula</taxon>
    </lineage>
</organism>
<keyword evidence="2" id="KW-0812">Transmembrane</keyword>
<comment type="caution">
    <text evidence="4">The sequence shown here is derived from an EMBL/GenBank/DDBJ whole genome shotgun (WGS) entry which is preliminary data.</text>
</comment>
<evidence type="ECO:0000313" key="5">
    <source>
        <dbReference type="Proteomes" id="UP000268233"/>
    </source>
</evidence>
<dbReference type="Proteomes" id="UP000268233">
    <property type="component" value="Unassembled WGS sequence"/>
</dbReference>
<evidence type="ECO:0000313" key="4">
    <source>
        <dbReference type="EMBL" id="RKS83673.1"/>
    </source>
</evidence>
<feature type="region of interest" description="Disordered" evidence="1">
    <location>
        <begin position="380"/>
        <end position="412"/>
    </location>
</feature>
<protein>
    <submittedName>
        <fullName evidence="4">PGF-pre-PGF domain-containing protein</fullName>
    </submittedName>
</protein>
<evidence type="ECO:0000256" key="2">
    <source>
        <dbReference type="SAM" id="Phobius"/>
    </source>
</evidence>
<dbReference type="InterPro" id="IPR013783">
    <property type="entry name" value="Ig-like_fold"/>
</dbReference>
<name>A0A495R8L0_9EURY</name>
<evidence type="ECO:0000259" key="3">
    <source>
        <dbReference type="Pfam" id="PF07705"/>
    </source>
</evidence>
<dbReference type="InterPro" id="IPR026453">
    <property type="entry name" value="PGF_pre_PGF"/>
</dbReference>
<feature type="transmembrane region" description="Helical" evidence="2">
    <location>
        <begin position="428"/>
        <end position="448"/>
    </location>
</feature>
<dbReference type="Gene3D" id="2.60.40.10">
    <property type="entry name" value="Immunoglobulins"/>
    <property type="match status" value="2"/>
</dbReference>
<dbReference type="AlphaFoldDB" id="A0A495R8L0"/>
<reference evidence="4 5" key="1">
    <citation type="submission" date="2018-10" db="EMBL/GenBank/DDBJ databases">
        <title>Genomic Encyclopedia of Archaeal and Bacterial Type Strains, Phase II (KMG-II): from individual species to whole genera.</title>
        <authorList>
            <person name="Goeker M."/>
        </authorList>
    </citation>
    <scope>NUCLEOTIDE SEQUENCE [LARGE SCALE GENOMIC DNA]</scope>
    <source>
        <strain evidence="4 5">DSM 11927</strain>
    </source>
</reference>
<keyword evidence="5" id="KW-1185">Reference proteome</keyword>
<dbReference type="InterPro" id="IPR011635">
    <property type="entry name" value="CARDB"/>
</dbReference>
<keyword evidence="2" id="KW-0472">Membrane</keyword>
<dbReference type="EMBL" id="RBWW01000001">
    <property type="protein sequence ID" value="RKS83673.1"/>
    <property type="molecule type" value="Genomic_DNA"/>
</dbReference>
<dbReference type="NCBIfam" id="TIGR04213">
    <property type="entry name" value="PGF_pre_PGF"/>
    <property type="match status" value="1"/>
</dbReference>
<gene>
    <name evidence="4" type="ORF">BDK61_3063</name>
</gene>
<proteinExistence type="predicted"/>
<dbReference type="Pfam" id="PF07705">
    <property type="entry name" value="CARDB"/>
    <property type="match status" value="1"/>
</dbReference>
<keyword evidence="2" id="KW-1133">Transmembrane helix</keyword>
<sequence length="461" mass="47908">MAREERSPEQHLPSLLSVCVVALLLAATAAGPAAAAAPRLFVSGASKEVNTILAGESVNVTATVKNTGSSEGAMSVEYVANGTTKATERVAVDSGSSAKRTRALTFNTPGTYQITVKSPKRSAGTVQVKKATAMTIRQDATSRQTEVRGGAVPTTKPYEVEMPSAMNRTFTVQSWTVNASQRSFTQNVTEYTDPADADIAVPDNDDASVFGVVTVGSSAGVQPSSMQFVLNRSNLQSAGIDASAVRVYHRVNGSWQAAETSVVEERTDQVVYEADTAGASAYAIGKIEPAFSITRTSVVSEQAPEGQRVVVEATVANDGSIEGPYDAQMRVDDAVVNQTSVTVPADTEQTVTLSTVVTTPGTFQIKFNDVNAGEIQVAESQVQTDGNGGAEPETEPTGTEPAIQTEPAVDGDGGLGPLPATVMGISTMLVIGGLLGALLLFGVVIALLRRGGSRNDSGFEL</sequence>
<accession>A0A495R8L0</accession>
<feature type="domain" description="CARDB" evidence="3">
    <location>
        <begin position="38"/>
        <end position="117"/>
    </location>
</feature>